<dbReference type="Pfam" id="PF23140">
    <property type="entry name" value="Gp80"/>
    <property type="match status" value="1"/>
</dbReference>
<organism evidence="1 2">
    <name type="scientific">Mycobacterium phage Cambiare</name>
    <dbReference type="NCBI Taxonomy" id="1647305"/>
    <lineage>
        <taxon>Viruses</taxon>
        <taxon>Duplodnaviria</taxon>
        <taxon>Heunggongvirae</taxon>
        <taxon>Uroviricota</taxon>
        <taxon>Caudoviricetes</taxon>
        <taxon>Gclasvirinae</taxon>
        <taxon>Avocadovirus</taxon>
        <taxon>Avocadovirus cambiare</taxon>
    </lineage>
</organism>
<accession>A0A0F6SJN5</accession>
<keyword evidence="2" id="KW-1185">Reference proteome</keyword>
<dbReference type="Proteomes" id="UP000201500">
    <property type="component" value="Segment"/>
</dbReference>
<dbReference type="KEGG" id="vg:26635921"/>
<dbReference type="OrthoDB" id="16132at10239"/>
<dbReference type="EMBL" id="KR080198">
    <property type="protein sequence ID" value="AKF14527.1"/>
    <property type="molecule type" value="Genomic_DNA"/>
</dbReference>
<sequence>MTVGPTAYLVNKLLDHALRNVIWTPPSIVYFKGHLGDPGAVGANNAAATTTRIAVSFTAAAAGVVNLSGTPELTLLATENISHGSLWDANANGNCLWTAAAGVVKGGAANDIIRLTTLQFGFTGLAA</sequence>
<dbReference type="InterPro" id="IPR056908">
    <property type="entry name" value="Gp80-like"/>
</dbReference>
<dbReference type="RefSeq" id="YP_009209507.1">
    <property type="nucleotide sequence ID" value="NC_028922.1"/>
</dbReference>
<gene>
    <name evidence="1" type="primary">25</name>
    <name evidence="1" type="ORF">SEA_CAMBIARE_25</name>
</gene>
<reference evidence="1 2" key="1">
    <citation type="journal article" date="2015" name="Genome Announc.">
        <title>Genome Sequences of Cluster G Mycobacteriophages Cambiare, FlagStaff, and MOOREtheMARYer.</title>
        <authorList>
            <person name="Pope W.H."/>
            <person name="Augustine D.A."/>
            <person name="Carroll D.C."/>
            <person name="Duncan J.C."/>
            <person name="Harwi K.M."/>
            <person name="Howry R."/>
            <person name="Jagessar B."/>
            <person name="Lum B.A."/>
            <person name="Meinert J.W."/>
            <person name="Migliozzi J.S."/>
            <person name="Milliken K.A."/>
            <person name="Mitchell C.J."/>
            <person name="Nalatwad A.S."/>
            <person name="Orlandini K.C."/>
            <person name="Rhein M.J."/>
            <person name="Saravanan V."/>
            <person name="Seese B.A."/>
            <person name="Schiebel J.G."/>
            <person name="Thomas K.B."/>
            <person name="Adkins N.L."/>
            <person name="Cohen K.L."/>
            <person name="Iyengar V.B."/>
            <person name="Kim H."/>
            <person name="Kramer Z.J."/>
            <person name="Montgomery M.T."/>
            <person name="Schafer C.E."/>
            <person name="Wilkes K.E."/>
            <person name="Grubb S.R."/>
            <person name="Warner M.H."/>
            <person name="Bowman C.A."/>
            <person name="Russell D.A."/>
            <person name="Hatfull G.F."/>
        </authorList>
    </citation>
    <scope>NUCLEOTIDE SEQUENCE [LARGE SCALE GENOMIC DNA]</scope>
</reference>
<dbReference type="GeneID" id="26635921"/>
<protein>
    <submittedName>
        <fullName evidence="1">Uncharacterized protein</fullName>
    </submittedName>
</protein>
<evidence type="ECO:0000313" key="2">
    <source>
        <dbReference type="Proteomes" id="UP000201500"/>
    </source>
</evidence>
<evidence type="ECO:0000313" key="1">
    <source>
        <dbReference type="EMBL" id="AKF14527.1"/>
    </source>
</evidence>
<proteinExistence type="predicted"/>
<name>A0A0F6SJN5_9CAUD</name>